<accession>A0AAN7Z3G6</accession>
<dbReference type="Proteomes" id="UP001344447">
    <property type="component" value="Unassembled WGS sequence"/>
</dbReference>
<feature type="transmembrane region" description="Helical" evidence="1">
    <location>
        <begin position="143"/>
        <end position="168"/>
    </location>
</feature>
<keyword evidence="1" id="KW-0472">Membrane</keyword>
<keyword evidence="1" id="KW-0812">Transmembrane</keyword>
<evidence type="ECO:0000313" key="2">
    <source>
        <dbReference type="EMBL" id="KAK5583010.1"/>
    </source>
</evidence>
<comment type="caution">
    <text evidence="2">The sequence shown here is derived from an EMBL/GenBank/DDBJ whole genome shotgun (WGS) entry which is preliminary data.</text>
</comment>
<dbReference type="EMBL" id="JAVFKY010000001">
    <property type="protein sequence ID" value="KAK5583010.1"/>
    <property type="molecule type" value="Genomic_DNA"/>
</dbReference>
<proteinExistence type="predicted"/>
<evidence type="ECO:0000313" key="3">
    <source>
        <dbReference type="Proteomes" id="UP001344447"/>
    </source>
</evidence>
<keyword evidence="3" id="KW-1185">Reference proteome</keyword>
<feature type="transmembrane region" description="Helical" evidence="1">
    <location>
        <begin position="272"/>
        <end position="293"/>
    </location>
</feature>
<keyword evidence="1" id="KW-1133">Transmembrane helix</keyword>
<name>A0AAN7Z3G6_9MYCE</name>
<sequence>MEIGIFDILYENEDGSFQQWIKKHITLNETNFTVRNNEFDTIDDTNNFSTANIIIVDNNDGNTIEPGGEVEMKSKQILLKLKTNHYSNSKIIILIPSQEIFDRWVKIINCSKNNVNNNNNNNKNINNSNINKNKTRGSRKYNCCFKIFFGISIFYALVWVGIFVALWFTLVTKNNFIGIHTKCRVNSVTKQNSYQKADEAGATFYYYDVSYNVTYALVNSTTVMNSAVVLYEKGCCQYSVSSIPYDCFYDEDEPNIVVFDQVESIGKDIKSIFTTFGTLALPLIVLFLITVNYHDKWKKSKSSAQTPPI</sequence>
<evidence type="ECO:0008006" key="4">
    <source>
        <dbReference type="Google" id="ProtNLM"/>
    </source>
</evidence>
<organism evidence="2 3">
    <name type="scientific">Dictyostelium firmibasis</name>
    <dbReference type="NCBI Taxonomy" id="79012"/>
    <lineage>
        <taxon>Eukaryota</taxon>
        <taxon>Amoebozoa</taxon>
        <taxon>Evosea</taxon>
        <taxon>Eumycetozoa</taxon>
        <taxon>Dictyostelia</taxon>
        <taxon>Dictyosteliales</taxon>
        <taxon>Dictyosteliaceae</taxon>
        <taxon>Dictyostelium</taxon>
    </lineage>
</organism>
<gene>
    <name evidence="2" type="ORF">RB653_004600</name>
</gene>
<protein>
    <recommendedName>
        <fullName evidence="4">PH domain-containing protein</fullName>
    </recommendedName>
</protein>
<dbReference type="AlphaFoldDB" id="A0AAN7Z3G6"/>
<reference evidence="2 3" key="1">
    <citation type="submission" date="2023-11" db="EMBL/GenBank/DDBJ databases">
        <title>Dfirmibasis_genome.</title>
        <authorList>
            <person name="Edelbroek B."/>
            <person name="Kjellin J."/>
            <person name="Jerlstrom-Hultqvist J."/>
            <person name="Soderbom F."/>
        </authorList>
    </citation>
    <scope>NUCLEOTIDE SEQUENCE [LARGE SCALE GENOMIC DNA]</scope>
    <source>
        <strain evidence="2 3">TNS-C-14</strain>
    </source>
</reference>
<evidence type="ECO:0000256" key="1">
    <source>
        <dbReference type="SAM" id="Phobius"/>
    </source>
</evidence>